<gene>
    <name evidence="1" type="ORF">UFOPK2295_01713</name>
</gene>
<evidence type="ECO:0000313" key="1">
    <source>
        <dbReference type="EMBL" id="CAB4687155.1"/>
    </source>
</evidence>
<dbReference type="AlphaFoldDB" id="A0A6J6NQX7"/>
<protein>
    <submittedName>
        <fullName evidence="1">Unannotated protein</fullName>
    </submittedName>
</protein>
<name>A0A6J6NQX7_9ZZZZ</name>
<organism evidence="1">
    <name type="scientific">freshwater metagenome</name>
    <dbReference type="NCBI Taxonomy" id="449393"/>
    <lineage>
        <taxon>unclassified sequences</taxon>
        <taxon>metagenomes</taxon>
        <taxon>ecological metagenomes</taxon>
    </lineage>
</organism>
<dbReference type="EMBL" id="CAEZWV010000060">
    <property type="protein sequence ID" value="CAB4687155.1"/>
    <property type="molecule type" value="Genomic_DNA"/>
</dbReference>
<accession>A0A6J6NQX7</accession>
<sequence length="59" mass="6276">MVKCPPVGHQTVVRTLLPTEGEHNLQPVGSLAKDNGAIAEGENTVFHMGTHGARKHHGL</sequence>
<proteinExistence type="predicted"/>
<reference evidence="1" key="1">
    <citation type="submission" date="2020-05" db="EMBL/GenBank/DDBJ databases">
        <authorList>
            <person name="Chiriac C."/>
            <person name="Salcher M."/>
            <person name="Ghai R."/>
            <person name="Kavagutti S V."/>
        </authorList>
    </citation>
    <scope>NUCLEOTIDE SEQUENCE</scope>
</reference>